<evidence type="ECO:0000256" key="1">
    <source>
        <dbReference type="SAM" id="MobiDB-lite"/>
    </source>
</evidence>
<feature type="region of interest" description="Disordered" evidence="1">
    <location>
        <begin position="184"/>
        <end position="264"/>
    </location>
</feature>
<keyword evidence="3" id="KW-1185">Reference proteome</keyword>
<evidence type="ECO:0000313" key="2">
    <source>
        <dbReference type="EMBL" id="EYF02798.1"/>
    </source>
</evidence>
<dbReference type="Proteomes" id="UP000019678">
    <property type="component" value="Unassembled WGS sequence"/>
</dbReference>
<dbReference type="AlphaFoldDB" id="A0A017T0N8"/>
<name>A0A017T0N8_9BACT</name>
<feature type="region of interest" description="Disordered" evidence="1">
    <location>
        <begin position="340"/>
        <end position="367"/>
    </location>
</feature>
<feature type="compositionally biased region" description="Basic residues" evidence="1">
    <location>
        <begin position="241"/>
        <end position="261"/>
    </location>
</feature>
<feature type="region of interest" description="Disordered" evidence="1">
    <location>
        <begin position="122"/>
        <end position="150"/>
    </location>
</feature>
<evidence type="ECO:0000313" key="3">
    <source>
        <dbReference type="Proteomes" id="UP000019678"/>
    </source>
</evidence>
<protein>
    <submittedName>
        <fullName evidence="2">Uncharacterized protein</fullName>
    </submittedName>
</protein>
<comment type="caution">
    <text evidence="2">The sequence shown here is derived from an EMBL/GenBank/DDBJ whole genome shotgun (WGS) entry which is preliminary data.</text>
</comment>
<dbReference type="STRING" id="1192034.CAP_6533"/>
<accession>A0A017T0N8</accession>
<feature type="region of interest" description="Disordered" evidence="1">
    <location>
        <begin position="1"/>
        <end position="21"/>
    </location>
</feature>
<organism evidence="2 3">
    <name type="scientific">Chondromyces apiculatus DSM 436</name>
    <dbReference type="NCBI Taxonomy" id="1192034"/>
    <lineage>
        <taxon>Bacteria</taxon>
        <taxon>Pseudomonadati</taxon>
        <taxon>Myxococcota</taxon>
        <taxon>Polyangia</taxon>
        <taxon>Polyangiales</taxon>
        <taxon>Polyangiaceae</taxon>
        <taxon>Chondromyces</taxon>
    </lineage>
</organism>
<feature type="compositionally biased region" description="Basic and acidic residues" evidence="1">
    <location>
        <begin position="342"/>
        <end position="351"/>
    </location>
</feature>
<proteinExistence type="predicted"/>
<reference evidence="2 3" key="1">
    <citation type="submission" date="2013-05" db="EMBL/GenBank/DDBJ databases">
        <title>Genome assembly of Chondromyces apiculatus DSM 436.</title>
        <authorList>
            <person name="Sharma G."/>
            <person name="Khatri I."/>
            <person name="Kaur C."/>
            <person name="Mayilraj S."/>
            <person name="Subramanian S."/>
        </authorList>
    </citation>
    <scope>NUCLEOTIDE SEQUENCE [LARGE SCALE GENOMIC DNA]</scope>
    <source>
        <strain evidence="2 3">DSM 436</strain>
    </source>
</reference>
<sequence length="401" mass="43931">MLASEGSRITARSPEGARRIGGPWRRSAIATRSAVAAAWSPTGRRAVAAARRRTVTAARRRAIATRSPARRRAVAARRRAITFGSTRGRAAVTAARRTACVRTGRATVAARGRPVASRWLSAGRREGAGRSTRGRTPADSSVGGELVDGERSTQWIHGRALPVIACRPPGGACRCASERGACSRSRGRRRATAREPSRRTTVPSCWRRRRPGERSGRYTETCGRHTHHGARESLVQGSRRDTRRRRSGRGRRQPGRRRAGRARGAACRRLLIHQHGPLELGGGRSLEVEAALHARGRRFGVLRPAIRTKHAPPPARSSLLLAPCARCELARRVLEGEPWAQDGRKNKRDGLTRPWSTSSRHRQAGAAIWGRDSRQGVGRLLRFVRTHGITLRALTRPGVAH</sequence>
<gene>
    <name evidence="2" type="ORF">CAP_6533</name>
</gene>
<dbReference type="EMBL" id="ASRX01000055">
    <property type="protein sequence ID" value="EYF02798.1"/>
    <property type="molecule type" value="Genomic_DNA"/>
</dbReference>